<feature type="compositionally biased region" description="Low complexity" evidence="1">
    <location>
        <begin position="50"/>
        <end position="68"/>
    </location>
</feature>
<gene>
    <name evidence="2" type="ORF">B0T16DRAFT_101369</name>
</gene>
<protein>
    <submittedName>
        <fullName evidence="2">Uncharacterized protein</fullName>
    </submittedName>
</protein>
<reference evidence="2" key="1">
    <citation type="submission" date="2023-06" db="EMBL/GenBank/DDBJ databases">
        <title>Genome-scale phylogeny and comparative genomics of the fungal order Sordariales.</title>
        <authorList>
            <consortium name="Lawrence Berkeley National Laboratory"/>
            <person name="Hensen N."/>
            <person name="Bonometti L."/>
            <person name="Westerberg I."/>
            <person name="Brannstrom I.O."/>
            <person name="Guillou S."/>
            <person name="Cros-Aarteil S."/>
            <person name="Calhoun S."/>
            <person name="Haridas S."/>
            <person name="Kuo A."/>
            <person name="Mondo S."/>
            <person name="Pangilinan J."/>
            <person name="Riley R."/>
            <person name="Labutti K."/>
            <person name="Andreopoulos B."/>
            <person name="Lipzen A."/>
            <person name="Chen C."/>
            <person name="Yanf M."/>
            <person name="Daum C."/>
            <person name="Ng V."/>
            <person name="Clum A."/>
            <person name="Steindorff A."/>
            <person name="Ohm R."/>
            <person name="Martin F."/>
            <person name="Silar P."/>
            <person name="Natvig D."/>
            <person name="Lalanne C."/>
            <person name="Gautier V."/>
            <person name="Ament-Velasquez S.L."/>
            <person name="Kruys A."/>
            <person name="Hutchinson M.I."/>
            <person name="Powell A.J."/>
            <person name="Barry K."/>
            <person name="Miller A.N."/>
            <person name="Grigoriev I.V."/>
            <person name="Debuchy R."/>
            <person name="Gladieux P."/>
            <person name="Thoren M.H."/>
            <person name="Johannesson H."/>
        </authorList>
    </citation>
    <scope>NUCLEOTIDE SEQUENCE</scope>
    <source>
        <strain evidence="2">SMH2532-1</strain>
    </source>
</reference>
<evidence type="ECO:0000313" key="3">
    <source>
        <dbReference type="Proteomes" id="UP001174936"/>
    </source>
</evidence>
<sequence length="423" mass="47032">MFEHPCSAPGHLTLHRRHKLTDRCPVAAMDADPQPARADFELRESDTCVSKSSSMDSGQDSGYGSSHGLDCGVTTTGEMGTEQAQATTTGPQQPPATPGLPGPVQRRFKGLPIFDPSLDQFQRYDEILRYITPALDGGLRKRARLGIRSKARRIDLVRLIVAGETQETARPYVVFFCNSDVGNIIKTLLDQSKFQELLQVDGRQDLSFQYQIIHDGVRLTFEGSHYSVEFPKHDPACLTYCGLPIRLRCGDSETARKATLGGILQITLGRGAPTFYAMTAGHFLDDWEGNDENQPLESLPNDYETESHLDPSLVDDHSQVTTTFLEDISETLSSWGFSLSKRYKGLITAYLSQESRSEAHFQYYDWALVALDGWKPNIVLEEGASEPGYIQGCSKYLLNQETGKRVKITIDPHRGRNLLAGHC</sequence>
<accession>A0AA39YI68</accession>
<dbReference type="EMBL" id="JAULSV010000002">
    <property type="protein sequence ID" value="KAK0652405.1"/>
    <property type="molecule type" value="Genomic_DNA"/>
</dbReference>
<feature type="region of interest" description="Disordered" evidence="1">
    <location>
        <begin position="49"/>
        <end position="101"/>
    </location>
</feature>
<keyword evidence="3" id="KW-1185">Reference proteome</keyword>
<feature type="compositionally biased region" description="Pro residues" evidence="1">
    <location>
        <begin position="92"/>
        <end position="101"/>
    </location>
</feature>
<name>A0AA39YI68_9PEZI</name>
<evidence type="ECO:0000313" key="2">
    <source>
        <dbReference type="EMBL" id="KAK0652405.1"/>
    </source>
</evidence>
<comment type="caution">
    <text evidence="2">The sequence shown here is derived from an EMBL/GenBank/DDBJ whole genome shotgun (WGS) entry which is preliminary data.</text>
</comment>
<dbReference type="AlphaFoldDB" id="A0AA39YI68"/>
<evidence type="ECO:0000256" key="1">
    <source>
        <dbReference type="SAM" id="MobiDB-lite"/>
    </source>
</evidence>
<dbReference type="Proteomes" id="UP001174936">
    <property type="component" value="Unassembled WGS sequence"/>
</dbReference>
<organism evidence="2 3">
    <name type="scientific">Cercophora newfieldiana</name>
    <dbReference type="NCBI Taxonomy" id="92897"/>
    <lineage>
        <taxon>Eukaryota</taxon>
        <taxon>Fungi</taxon>
        <taxon>Dikarya</taxon>
        <taxon>Ascomycota</taxon>
        <taxon>Pezizomycotina</taxon>
        <taxon>Sordariomycetes</taxon>
        <taxon>Sordariomycetidae</taxon>
        <taxon>Sordariales</taxon>
        <taxon>Lasiosphaeriaceae</taxon>
        <taxon>Cercophora</taxon>
    </lineage>
</organism>
<proteinExistence type="predicted"/>